<evidence type="ECO:0000259" key="1">
    <source>
        <dbReference type="Pfam" id="PF07969"/>
    </source>
</evidence>
<dbReference type="Gene3D" id="2.30.40.10">
    <property type="entry name" value="Urease, subunit C, domain 1"/>
    <property type="match status" value="1"/>
</dbReference>
<evidence type="ECO:0000313" key="3">
    <source>
        <dbReference type="Proteomes" id="UP000249396"/>
    </source>
</evidence>
<comment type="caution">
    <text evidence="2">The sequence shown here is derived from an EMBL/GenBank/DDBJ whole genome shotgun (WGS) entry which is preliminary data.</text>
</comment>
<dbReference type="InterPro" id="IPR011059">
    <property type="entry name" value="Metal-dep_hydrolase_composite"/>
</dbReference>
<dbReference type="Proteomes" id="UP000249396">
    <property type="component" value="Unassembled WGS sequence"/>
</dbReference>
<dbReference type="Pfam" id="PF07969">
    <property type="entry name" value="Amidohydro_3"/>
    <property type="match status" value="1"/>
</dbReference>
<protein>
    <submittedName>
        <fullName evidence="2">D-glutamate deacylase</fullName>
    </submittedName>
</protein>
<accession>A0A2W4QS40</accession>
<name>A0A2W4QS40_9GAMM</name>
<dbReference type="SUPFAM" id="SSF51556">
    <property type="entry name" value="Metallo-dependent hydrolases"/>
    <property type="match status" value="1"/>
</dbReference>
<dbReference type="Gene3D" id="3.20.20.140">
    <property type="entry name" value="Metal-dependent hydrolases"/>
    <property type="match status" value="1"/>
</dbReference>
<dbReference type="InterPro" id="IPR013108">
    <property type="entry name" value="Amidohydro_3"/>
</dbReference>
<dbReference type="PANTHER" id="PTHR11647:SF1">
    <property type="entry name" value="COLLAPSIN RESPONSE MEDIATOR PROTEIN"/>
    <property type="match status" value="1"/>
</dbReference>
<feature type="domain" description="Amidohydrolase 3" evidence="1">
    <location>
        <begin position="250"/>
        <end position="490"/>
    </location>
</feature>
<dbReference type="InterPro" id="IPR032466">
    <property type="entry name" value="Metal_Hydrolase"/>
</dbReference>
<dbReference type="NCBIfam" id="NF006560">
    <property type="entry name" value="PRK09061.1"/>
    <property type="match status" value="1"/>
</dbReference>
<sequence>MNTNALNIKPNEPGPYDLVIANGRVIDPETGLDATRHVGIKGDRIAAISATPLQGTRTVDATGRVVAPGFIDLHAHGQELPATRMRAYDGVTTALELESGLLPISDFYADVAKEGRPINYGASAAWTYGRITVMEQGAQPPLPPPDGTITWFDNAFAYTGWQNTLATDEQVTQILNWVETGLKEGGIGIGINGGYAPGYGRKEYYALAQLAARYDVPTFTHVRYVSVIEPNSAFEAIEELISLAADTGTHMHLCHLGSTSGCDVTDCADLLRKAQERGVRVTTESYPYGAASTAIGAQTFRNPNWMAQRGVKSYSAVEYDGQPMTEASFNALQQSDPGAIVVLHFLEPETDPADQKLLDTSVLYEGAAIASDAMCWTDSQGNLIQGDVWPLPTDAFAHPRSAGTYARFVRQYVRESQKLPLLEALRKTSLIPAQVLEKSVPQMRGKGRLQVGADADIVVFDLNTITDRATYVEPAQTSVGVQHLIVNGEFAIQDGQLLLQSLPGRPVRRPVQV</sequence>
<dbReference type="AlphaFoldDB" id="A0A2W4QS40"/>
<gene>
    <name evidence="2" type="ORF">DM484_23505</name>
</gene>
<organism evidence="2 3">
    <name type="scientific">Candidatus Methylumidiphilus alinenensis</name>
    <dbReference type="NCBI Taxonomy" id="2202197"/>
    <lineage>
        <taxon>Bacteria</taxon>
        <taxon>Pseudomonadati</taxon>
        <taxon>Pseudomonadota</taxon>
        <taxon>Gammaproteobacteria</taxon>
        <taxon>Methylococcales</taxon>
        <taxon>Candidatus Methylumidiphilus</taxon>
    </lineage>
</organism>
<dbReference type="SUPFAM" id="SSF51338">
    <property type="entry name" value="Composite domain of metallo-dependent hydrolases"/>
    <property type="match status" value="1"/>
</dbReference>
<reference evidence="2 3" key="1">
    <citation type="journal article" date="2018" name="Aquat. Microb. Ecol.">
        <title>Gammaproteobacterial methanotrophs dominate.</title>
        <authorList>
            <person name="Rissanen A.J."/>
            <person name="Saarenheimo J."/>
            <person name="Tiirola M."/>
            <person name="Peura S."/>
            <person name="Aalto S.L."/>
            <person name="Karvinen A."/>
            <person name="Nykanen H."/>
        </authorList>
    </citation>
    <scope>NUCLEOTIDE SEQUENCE [LARGE SCALE GENOMIC DNA]</scope>
    <source>
        <strain evidence="2">AMbin10</strain>
    </source>
</reference>
<dbReference type="InterPro" id="IPR050378">
    <property type="entry name" value="Metallo-dep_Hydrolases_sf"/>
</dbReference>
<evidence type="ECO:0000313" key="2">
    <source>
        <dbReference type="EMBL" id="PZN73009.1"/>
    </source>
</evidence>
<dbReference type="PANTHER" id="PTHR11647">
    <property type="entry name" value="HYDRANTOINASE/DIHYDROPYRIMIDINASE FAMILY MEMBER"/>
    <property type="match status" value="1"/>
</dbReference>
<dbReference type="GO" id="GO:0016810">
    <property type="term" value="F:hydrolase activity, acting on carbon-nitrogen (but not peptide) bonds"/>
    <property type="evidence" value="ECO:0007669"/>
    <property type="project" value="InterPro"/>
</dbReference>
<proteinExistence type="predicted"/>
<dbReference type="EMBL" id="QJPH01000470">
    <property type="protein sequence ID" value="PZN73009.1"/>
    <property type="molecule type" value="Genomic_DNA"/>
</dbReference>